<dbReference type="EMBL" id="VJMG01000039">
    <property type="protein sequence ID" value="TRL37722.1"/>
    <property type="molecule type" value="Genomic_DNA"/>
</dbReference>
<comment type="similarity">
    <text evidence="1">Belongs to the short-chain dehydrogenases/reductases (SDR) family.</text>
</comment>
<proteinExistence type="inferred from homology"/>
<sequence>MLVVNYDRRLEWQIDDPDLDEDALDMQVAINVRAAIAVVRTSIKGMNDHGRVIVVGSSVADRVGTPGLADYAATRAAMVGFCKGAAHDLGSRGITVNVVQLGAVDAIFASAPLARREAEMEANAMKRLGTAEEAAAAINFLASPSASFISGTILNVDGGYSA</sequence>
<evidence type="ECO:0000313" key="4">
    <source>
        <dbReference type="Proteomes" id="UP000316801"/>
    </source>
</evidence>
<protein>
    <submittedName>
        <fullName evidence="3">SDR family oxidoreductase</fullName>
    </submittedName>
</protein>
<evidence type="ECO:0000256" key="1">
    <source>
        <dbReference type="ARBA" id="ARBA00006484"/>
    </source>
</evidence>
<dbReference type="Gene3D" id="3.40.50.720">
    <property type="entry name" value="NAD(P)-binding Rossmann-like Domain"/>
    <property type="match status" value="1"/>
</dbReference>
<name>A0A549T776_9HYPH</name>
<dbReference type="CDD" id="cd05233">
    <property type="entry name" value="SDR_c"/>
    <property type="match status" value="1"/>
</dbReference>
<organism evidence="3 4">
    <name type="scientific">Rhizobium straminoryzae</name>
    <dbReference type="NCBI Taxonomy" id="1387186"/>
    <lineage>
        <taxon>Bacteria</taxon>
        <taxon>Pseudomonadati</taxon>
        <taxon>Pseudomonadota</taxon>
        <taxon>Alphaproteobacteria</taxon>
        <taxon>Hyphomicrobiales</taxon>
        <taxon>Rhizobiaceae</taxon>
        <taxon>Rhizobium/Agrobacterium group</taxon>
        <taxon>Rhizobium</taxon>
    </lineage>
</organism>
<accession>A0A549T776</accession>
<dbReference type="PRINTS" id="PR00081">
    <property type="entry name" value="GDHRDH"/>
</dbReference>
<evidence type="ECO:0000313" key="3">
    <source>
        <dbReference type="EMBL" id="TRL37722.1"/>
    </source>
</evidence>
<dbReference type="Pfam" id="PF13561">
    <property type="entry name" value="adh_short_C2"/>
    <property type="match status" value="1"/>
</dbReference>
<dbReference type="AlphaFoldDB" id="A0A549T776"/>
<keyword evidence="2" id="KW-0560">Oxidoreductase</keyword>
<dbReference type="PANTHER" id="PTHR24321:SF8">
    <property type="entry name" value="ESTRADIOL 17-BETA-DEHYDROGENASE 8-RELATED"/>
    <property type="match status" value="1"/>
</dbReference>
<dbReference type="GO" id="GO:0016491">
    <property type="term" value="F:oxidoreductase activity"/>
    <property type="evidence" value="ECO:0007669"/>
    <property type="project" value="UniProtKB-KW"/>
</dbReference>
<gene>
    <name evidence="3" type="ORF">FNA46_14775</name>
</gene>
<dbReference type="InterPro" id="IPR036291">
    <property type="entry name" value="NAD(P)-bd_dom_sf"/>
</dbReference>
<dbReference type="Proteomes" id="UP000316801">
    <property type="component" value="Unassembled WGS sequence"/>
</dbReference>
<evidence type="ECO:0000256" key="2">
    <source>
        <dbReference type="ARBA" id="ARBA00023002"/>
    </source>
</evidence>
<dbReference type="PANTHER" id="PTHR24321">
    <property type="entry name" value="DEHYDROGENASES, SHORT CHAIN"/>
    <property type="match status" value="1"/>
</dbReference>
<dbReference type="InterPro" id="IPR002347">
    <property type="entry name" value="SDR_fam"/>
</dbReference>
<keyword evidence="4" id="KW-1185">Reference proteome</keyword>
<comment type="caution">
    <text evidence="3">The sequence shown here is derived from an EMBL/GenBank/DDBJ whole genome shotgun (WGS) entry which is preliminary data.</text>
</comment>
<reference evidence="3 4" key="1">
    <citation type="submission" date="2019-07" db="EMBL/GenBank/DDBJ databases">
        <title>Ln-dependent methylotrophs.</title>
        <authorList>
            <person name="Tani A."/>
        </authorList>
    </citation>
    <scope>NUCLEOTIDE SEQUENCE [LARGE SCALE GENOMIC DNA]</scope>
    <source>
        <strain evidence="3 4">SM12</strain>
    </source>
</reference>
<dbReference type="SUPFAM" id="SSF51735">
    <property type="entry name" value="NAD(P)-binding Rossmann-fold domains"/>
    <property type="match status" value="1"/>
</dbReference>